<dbReference type="AlphaFoldDB" id="A0A0M3JAF0"/>
<name>A0A0M3JAF0_ANISI</name>
<accession>A0A0M3JAF0</accession>
<reference evidence="4" key="1">
    <citation type="submission" date="2017-02" db="UniProtKB">
        <authorList>
            <consortium name="WormBaseParasite"/>
        </authorList>
    </citation>
    <scope>IDENTIFICATION</scope>
</reference>
<feature type="compositionally biased region" description="Basic and acidic residues" evidence="1">
    <location>
        <begin position="8"/>
        <end position="19"/>
    </location>
</feature>
<dbReference type="Proteomes" id="UP000267096">
    <property type="component" value="Unassembled WGS sequence"/>
</dbReference>
<evidence type="ECO:0000313" key="3">
    <source>
        <dbReference type="Proteomes" id="UP000267096"/>
    </source>
</evidence>
<feature type="compositionally biased region" description="Low complexity" evidence="1">
    <location>
        <begin position="89"/>
        <end position="99"/>
    </location>
</feature>
<evidence type="ECO:0000313" key="2">
    <source>
        <dbReference type="EMBL" id="VDK23734.1"/>
    </source>
</evidence>
<dbReference type="WBParaSite" id="ASIM_0000457001-mRNA-1">
    <property type="protein sequence ID" value="ASIM_0000457001-mRNA-1"/>
    <property type="gene ID" value="ASIM_0000457001"/>
</dbReference>
<feature type="compositionally biased region" description="Acidic residues" evidence="1">
    <location>
        <begin position="43"/>
        <end position="59"/>
    </location>
</feature>
<evidence type="ECO:0000256" key="1">
    <source>
        <dbReference type="SAM" id="MobiDB-lite"/>
    </source>
</evidence>
<evidence type="ECO:0000313" key="4">
    <source>
        <dbReference type="WBParaSite" id="ASIM_0000457001-mRNA-1"/>
    </source>
</evidence>
<proteinExistence type="predicted"/>
<dbReference type="EMBL" id="UYRR01007575">
    <property type="protein sequence ID" value="VDK23734.1"/>
    <property type="molecule type" value="Genomic_DNA"/>
</dbReference>
<sequence length="202" mass="22565">MVNQMSSKKTDKSTKKENRFLNGVKAHKKHNTASYSRKKISSDDEDEDDLALNGDDYDSKDELKLSDDEEKPQRNGSKRSPLPPAPVPTSSTLRTLSDSDSSKSEPKWLCKPRLNGVKSTNKSHQVRRKRAFIPSSSSEEDIDDSSSRQDEKPVVTLKQMVKKTKKSRAKKGTNSSDESDAIDSEENAHFDSDTDSDDSRVG</sequence>
<protein>
    <submittedName>
        <fullName evidence="2 4">Uncharacterized protein</fullName>
    </submittedName>
</protein>
<feature type="region of interest" description="Disordered" evidence="1">
    <location>
        <begin position="1"/>
        <end position="202"/>
    </location>
</feature>
<gene>
    <name evidence="2" type="ORF">ASIM_LOCUS4380</name>
</gene>
<feature type="compositionally biased region" description="Basic and acidic residues" evidence="1">
    <location>
        <begin position="186"/>
        <end position="202"/>
    </location>
</feature>
<organism evidence="4">
    <name type="scientific">Anisakis simplex</name>
    <name type="common">Herring worm</name>
    <dbReference type="NCBI Taxonomy" id="6269"/>
    <lineage>
        <taxon>Eukaryota</taxon>
        <taxon>Metazoa</taxon>
        <taxon>Ecdysozoa</taxon>
        <taxon>Nematoda</taxon>
        <taxon>Chromadorea</taxon>
        <taxon>Rhabditida</taxon>
        <taxon>Spirurina</taxon>
        <taxon>Ascaridomorpha</taxon>
        <taxon>Ascaridoidea</taxon>
        <taxon>Anisakidae</taxon>
        <taxon>Anisakis</taxon>
        <taxon>Anisakis simplex complex</taxon>
    </lineage>
</organism>
<feature type="compositionally biased region" description="Basic residues" evidence="1">
    <location>
        <begin position="25"/>
        <end position="39"/>
    </location>
</feature>
<keyword evidence="3" id="KW-1185">Reference proteome</keyword>
<feature type="compositionally biased region" description="Basic residues" evidence="1">
    <location>
        <begin position="160"/>
        <end position="171"/>
    </location>
</feature>
<reference evidence="2 3" key="2">
    <citation type="submission" date="2018-11" db="EMBL/GenBank/DDBJ databases">
        <authorList>
            <consortium name="Pathogen Informatics"/>
        </authorList>
    </citation>
    <scope>NUCLEOTIDE SEQUENCE [LARGE SCALE GENOMIC DNA]</scope>
</reference>